<dbReference type="OrthoDB" id="2590867at2759"/>
<dbReference type="Proteomes" id="UP000567179">
    <property type="component" value="Unassembled WGS sequence"/>
</dbReference>
<evidence type="ECO:0000313" key="2">
    <source>
        <dbReference type="EMBL" id="KAF5312224.1"/>
    </source>
</evidence>
<feature type="compositionally biased region" description="Polar residues" evidence="1">
    <location>
        <begin position="1"/>
        <end position="10"/>
    </location>
</feature>
<organism evidence="2 3">
    <name type="scientific">Psilocybe cf. subviscida</name>
    <dbReference type="NCBI Taxonomy" id="2480587"/>
    <lineage>
        <taxon>Eukaryota</taxon>
        <taxon>Fungi</taxon>
        <taxon>Dikarya</taxon>
        <taxon>Basidiomycota</taxon>
        <taxon>Agaricomycotina</taxon>
        <taxon>Agaricomycetes</taxon>
        <taxon>Agaricomycetidae</taxon>
        <taxon>Agaricales</taxon>
        <taxon>Agaricineae</taxon>
        <taxon>Strophariaceae</taxon>
        <taxon>Psilocybe</taxon>
    </lineage>
</organism>
<dbReference type="EMBL" id="JAACJJ010000056">
    <property type="protein sequence ID" value="KAF5312224.1"/>
    <property type="molecule type" value="Genomic_DNA"/>
</dbReference>
<accession>A0A8H5ETX2</accession>
<feature type="compositionally biased region" description="Polar residues" evidence="1">
    <location>
        <begin position="149"/>
        <end position="166"/>
    </location>
</feature>
<comment type="caution">
    <text evidence="2">The sequence shown here is derived from an EMBL/GenBank/DDBJ whole genome shotgun (WGS) entry which is preliminary data.</text>
</comment>
<proteinExistence type="predicted"/>
<feature type="compositionally biased region" description="Gly residues" evidence="1">
    <location>
        <begin position="190"/>
        <end position="205"/>
    </location>
</feature>
<feature type="region of interest" description="Disordered" evidence="1">
    <location>
        <begin position="1"/>
        <end position="28"/>
    </location>
</feature>
<reference evidence="2 3" key="1">
    <citation type="journal article" date="2020" name="ISME J.">
        <title>Uncovering the hidden diversity of litter-decomposition mechanisms in mushroom-forming fungi.</title>
        <authorList>
            <person name="Floudas D."/>
            <person name="Bentzer J."/>
            <person name="Ahren D."/>
            <person name="Johansson T."/>
            <person name="Persson P."/>
            <person name="Tunlid A."/>
        </authorList>
    </citation>
    <scope>NUCLEOTIDE SEQUENCE [LARGE SCALE GENOMIC DNA]</scope>
    <source>
        <strain evidence="2 3">CBS 101986</strain>
    </source>
</reference>
<keyword evidence="3" id="KW-1185">Reference proteome</keyword>
<feature type="region of interest" description="Disordered" evidence="1">
    <location>
        <begin position="144"/>
        <end position="167"/>
    </location>
</feature>
<sequence>MNPNTNAVPNTSTTTSGPGSGIGSRLRGAAEVVHGAGEGLRGTLLGAVDTVMKNGPTQNDEVARQGRLEVERGMAKMKGQNTAGTTAYGKATSTTSGNIGYGAPHTTSAATLTPAFEAGTTSGALHPNHHREDAVAGIPQDELRDVQSHAPQSCSQSQAPYGQHTNADGFGSTAATYGANTNNASAGYAPGTGGTYGPPGNGGQNLGEYPHQANETVTKNEEFDVANGGLAHDQGHGGRAMGMSGRDGRTGLN</sequence>
<feature type="region of interest" description="Disordered" evidence="1">
    <location>
        <begin position="190"/>
        <end position="210"/>
    </location>
</feature>
<evidence type="ECO:0000313" key="3">
    <source>
        <dbReference type="Proteomes" id="UP000567179"/>
    </source>
</evidence>
<protein>
    <submittedName>
        <fullName evidence="2">Uncharacterized protein</fullName>
    </submittedName>
</protein>
<dbReference type="AlphaFoldDB" id="A0A8H5ETX2"/>
<gene>
    <name evidence="2" type="ORF">D9619_003771</name>
</gene>
<evidence type="ECO:0000256" key="1">
    <source>
        <dbReference type="SAM" id="MobiDB-lite"/>
    </source>
</evidence>
<feature type="region of interest" description="Disordered" evidence="1">
    <location>
        <begin position="227"/>
        <end position="253"/>
    </location>
</feature>
<name>A0A8H5ETX2_9AGAR</name>